<dbReference type="PANTHER" id="PTHR33322">
    <property type="entry name" value="BAG DOMAIN CONTAINING PROTEIN, EXPRESSED"/>
    <property type="match status" value="1"/>
</dbReference>
<feature type="compositionally biased region" description="Basic residues" evidence="2">
    <location>
        <begin position="807"/>
        <end position="816"/>
    </location>
</feature>
<feature type="compositionally biased region" description="Basic residues" evidence="2">
    <location>
        <begin position="63"/>
        <end position="79"/>
    </location>
</feature>
<dbReference type="EMBL" id="JARPOI010000009">
    <property type="protein sequence ID" value="KAJ9171460.1"/>
    <property type="molecule type" value="Genomic_DNA"/>
</dbReference>
<name>A0ABQ9LX76_HEVBR</name>
<feature type="compositionally biased region" description="Low complexity" evidence="2">
    <location>
        <begin position="34"/>
        <end position="51"/>
    </location>
</feature>
<feature type="region of interest" description="Disordered" evidence="2">
    <location>
        <begin position="404"/>
        <end position="442"/>
    </location>
</feature>
<feature type="region of interest" description="Disordered" evidence="2">
    <location>
        <begin position="784"/>
        <end position="816"/>
    </location>
</feature>
<feature type="region of interest" description="Disordered" evidence="2">
    <location>
        <begin position="1"/>
        <end position="178"/>
    </location>
</feature>
<sequence>MEAPKENSEDVEQRGRDASVKNAEDNGMGKATASSPKRQSSSSPKTLKLSPVCLRVDPLPQKKNGKHFKQRHRSRRGKNKDKVIEVVHRKTGEDKDEEQRNGCQTQQFPITSSVDSENESSSNLTAEKTGKNDDNCVIKEDKGSRNADGLATEIANQRKETINAGRSDDGEPKEDKKELLEEEAALRIQSAYHGFEVGKWELLKKIKQMAKVQEQVVEVRNKICGLESSPDLQKDERQRVVIGETIMSLLLKLDTIQGLHPSLRDVRKSLARELVELLEKLDLLAKANSSENHCIEPNNITGIEGGQNGDIAEHPNHDACQMMDVVSDTQAMEASKLPQTKCESDVLPVFTKLESHLEEPELMTENHVPSEIKQTFQLPSERSGSKEMAGAQLDDIWCDRKSEERSESVEVNESKHMDNNSQVSKTELPENVTDKEPAASAEDPQIGTSLIGLRGDKEVESNISSDLISPIAVIGVVDDEESEKQEQTEIQDNEVLRDEDVECEAAIDALELQPNELHKGGQLTIDDGGVQVITESEQQPMELLNEGPTETEVSSPDEEVPIRSKLKQQSMEEVNERLFVAEPHNWLDVASEKDGGCPRNAMPEADAQQSQSLLFNKDDKQREESPPGEMQKSPLILSPVKDAHIGEDQDNVAQLTARDGIEEIVQEEKELHVLEMVSGSDKVANQHYGLKTSEGEPVVEAQLMLTEHDEEKRELLPEPSAASELSVKEQGIEMESDSKLVEENEKMGEMLEKLVEAGKEQLAVISNLTGRVKDLEKKLLRRKKMKAGRCRTTVSPTSYATPSDKSPRKRAIGVVM</sequence>
<evidence type="ECO:0000313" key="4">
    <source>
        <dbReference type="EMBL" id="KAJ9171460.1"/>
    </source>
</evidence>
<protein>
    <recommendedName>
        <fullName evidence="3">BAG domain-containing protein</fullName>
    </recommendedName>
</protein>
<reference evidence="4" key="1">
    <citation type="journal article" date="2023" name="Plant Biotechnol. J.">
        <title>Chromosome-level wild Hevea brasiliensis genome provides new tools for genomic-assisted breeding and valuable loci to elevate rubber yield.</title>
        <authorList>
            <person name="Cheng H."/>
            <person name="Song X."/>
            <person name="Hu Y."/>
            <person name="Wu T."/>
            <person name="Yang Q."/>
            <person name="An Z."/>
            <person name="Feng S."/>
            <person name="Deng Z."/>
            <person name="Wu W."/>
            <person name="Zeng X."/>
            <person name="Tu M."/>
            <person name="Wang X."/>
            <person name="Huang H."/>
        </authorList>
    </citation>
    <scope>NUCLEOTIDE SEQUENCE</scope>
    <source>
        <strain evidence="4">MT/VB/25A 57/8</strain>
    </source>
</reference>
<dbReference type="SUPFAM" id="SSF63491">
    <property type="entry name" value="BAG domain"/>
    <property type="match status" value="1"/>
</dbReference>
<proteinExistence type="predicted"/>
<keyword evidence="1" id="KW-0143">Chaperone</keyword>
<dbReference type="PANTHER" id="PTHR33322:SF16">
    <property type="entry name" value="BAG FAMILY MOLECULAR CHAPERONE REGULATOR 6"/>
    <property type="match status" value="1"/>
</dbReference>
<feature type="compositionally biased region" description="Basic and acidic residues" evidence="2">
    <location>
        <begin position="404"/>
        <end position="418"/>
    </location>
</feature>
<feature type="compositionally biased region" description="Polar residues" evidence="2">
    <location>
        <begin position="101"/>
        <end position="111"/>
    </location>
</feature>
<dbReference type="Proteomes" id="UP001174677">
    <property type="component" value="Chromosome 9"/>
</dbReference>
<feature type="compositionally biased region" description="Basic and acidic residues" evidence="2">
    <location>
        <begin position="156"/>
        <end position="178"/>
    </location>
</feature>
<dbReference type="Gene3D" id="1.20.58.120">
    <property type="entry name" value="BAG domain"/>
    <property type="match status" value="1"/>
</dbReference>
<feature type="compositionally biased region" description="Low complexity" evidence="2">
    <location>
        <begin position="112"/>
        <end position="123"/>
    </location>
</feature>
<accession>A0ABQ9LX76</accession>
<comment type="caution">
    <text evidence="4">The sequence shown here is derived from an EMBL/GenBank/DDBJ whole genome shotgun (WGS) entry which is preliminary data.</text>
</comment>
<dbReference type="InterPro" id="IPR003103">
    <property type="entry name" value="BAG_domain"/>
</dbReference>
<feature type="compositionally biased region" description="Basic and acidic residues" evidence="2">
    <location>
        <begin position="80"/>
        <end position="100"/>
    </location>
</feature>
<dbReference type="InterPro" id="IPR036533">
    <property type="entry name" value="BAG_dom_sf"/>
</dbReference>
<gene>
    <name evidence="4" type="ORF">P3X46_014827</name>
</gene>
<evidence type="ECO:0000313" key="5">
    <source>
        <dbReference type="Proteomes" id="UP001174677"/>
    </source>
</evidence>
<dbReference type="SMART" id="SM00264">
    <property type="entry name" value="BAG"/>
    <property type="match status" value="1"/>
</dbReference>
<dbReference type="InterPro" id="IPR040400">
    <property type="entry name" value="BAG5/6/7/8"/>
</dbReference>
<organism evidence="4 5">
    <name type="scientific">Hevea brasiliensis</name>
    <name type="common">Para rubber tree</name>
    <name type="synonym">Siphonia brasiliensis</name>
    <dbReference type="NCBI Taxonomy" id="3981"/>
    <lineage>
        <taxon>Eukaryota</taxon>
        <taxon>Viridiplantae</taxon>
        <taxon>Streptophyta</taxon>
        <taxon>Embryophyta</taxon>
        <taxon>Tracheophyta</taxon>
        <taxon>Spermatophyta</taxon>
        <taxon>Magnoliopsida</taxon>
        <taxon>eudicotyledons</taxon>
        <taxon>Gunneridae</taxon>
        <taxon>Pentapetalae</taxon>
        <taxon>rosids</taxon>
        <taxon>fabids</taxon>
        <taxon>Malpighiales</taxon>
        <taxon>Euphorbiaceae</taxon>
        <taxon>Crotonoideae</taxon>
        <taxon>Micrandreae</taxon>
        <taxon>Hevea</taxon>
    </lineage>
</organism>
<evidence type="ECO:0000256" key="1">
    <source>
        <dbReference type="ARBA" id="ARBA00023186"/>
    </source>
</evidence>
<evidence type="ECO:0000256" key="2">
    <source>
        <dbReference type="SAM" id="MobiDB-lite"/>
    </source>
</evidence>
<dbReference type="PROSITE" id="PS51035">
    <property type="entry name" value="BAG"/>
    <property type="match status" value="1"/>
</dbReference>
<feature type="domain" description="BAG" evidence="3">
    <location>
        <begin position="208"/>
        <end position="285"/>
    </location>
</feature>
<feature type="compositionally biased region" description="Polar residues" evidence="2">
    <location>
        <begin position="792"/>
        <end position="804"/>
    </location>
</feature>
<feature type="compositionally biased region" description="Basic and acidic residues" evidence="2">
    <location>
        <begin position="128"/>
        <end position="145"/>
    </location>
</feature>
<keyword evidence="5" id="KW-1185">Reference proteome</keyword>
<feature type="region of interest" description="Disordered" evidence="2">
    <location>
        <begin position="590"/>
        <end position="609"/>
    </location>
</feature>
<feature type="compositionally biased region" description="Basic and acidic residues" evidence="2">
    <location>
        <begin position="1"/>
        <end position="24"/>
    </location>
</feature>
<evidence type="ECO:0000259" key="3">
    <source>
        <dbReference type="PROSITE" id="PS51035"/>
    </source>
</evidence>
<dbReference type="Pfam" id="PF02179">
    <property type="entry name" value="BAG"/>
    <property type="match status" value="1"/>
</dbReference>